<dbReference type="AlphaFoldDB" id="A0A4S8M5X3"/>
<feature type="domain" description="DUF6534" evidence="2">
    <location>
        <begin position="146"/>
        <end position="233"/>
    </location>
</feature>
<keyword evidence="1" id="KW-0472">Membrane</keyword>
<feature type="transmembrane region" description="Helical" evidence="1">
    <location>
        <begin position="71"/>
        <end position="88"/>
    </location>
</feature>
<evidence type="ECO:0000259" key="2">
    <source>
        <dbReference type="Pfam" id="PF20152"/>
    </source>
</evidence>
<gene>
    <name evidence="3" type="ORF">K435DRAFT_754226</name>
</gene>
<evidence type="ECO:0000313" key="4">
    <source>
        <dbReference type="Proteomes" id="UP000297245"/>
    </source>
</evidence>
<sequence length="300" mass="32712">MHLFGILCCQVYMYHLSFPDDAKHIKALVYGIFTVDLAATVMAMADMYHWFAAGFGNLLFVDDVYLSAFDTPMLGAVLAAIAQGFYCYRLLKLKKNTWPICVLVILIALAGVTAGVYGAIVGHQEKTFSRAAKKTLPAIYVIYVGSAAADVLIAVTMTALLLHSRQKTHKQSHYMIKRIINLTVETNLLSSFLALLTVILLVAIPNTNYFTCPSMILGKIYSNSLLLMLNNRAYLSAGALTIPSASNPSSSGSTSRGTSTFKMSWHAPSKSFGNTTTATSQTYSLRDMDPKYGVSKPIAM</sequence>
<evidence type="ECO:0000256" key="1">
    <source>
        <dbReference type="SAM" id="Phobius"/>
    </source>
</evidence>
<feature type="transmembrane region" description="Helical" evidence="1">
    <location>
        <begin position="140"/>
        <end position="162"/>
    </location>
</feature>
<protein>
    <recommendedName>
        <fullName evidence="2">DUF6534 domain-containing protein</fullName>
    </recommendedName>
</protein>
<organism evidence="3 4">
    <name type="scientific">Dendrothele bispora (strain CBS 962.96)</name>
    <dbReference type="NCBI Taxonomy" id="1314807"/>
    <lineage>
        <taxon>Eukaryota</taxon>
        <taxon>Fungi</taxon>
        <taxon>Dikarya</taxon>
        <taxon>Basidiomycota</taxon>
        <taxon>Agaricomycotina</taxon>
        <taxon>Agaricomycetes</taxon>
        <taxon>Agaricomycetidae</taxon>
        <taxon>Agaricales</taxon>
        <taxon>Agaricales incertae sedis</taxon>
        <taxon>Dendrothele</taxon>
    </lineage>
</organism>
<dbReference type="Proteomes" id="UP000297245">
    <property type="component" value="Unassembled WGS sequence"/>
</dbReference>
<evidence type="ECO:0000313" key="3">
    <source>
        <dbReference type="EMBL" id="THU97143.1"/>
    </source>
</evidence>
<dbReference type="InterPro" id="IPR045339">
    <property type="entry name" value="DUF6534"/>
</dbReference>
<dbReference type="OrthoDB" id="3223377at2759"/>
<dbReference type="PANTHER" id="PTHR40465:SF1">
    <property type="entry name" value="DUF6534 DOMAIN-CONTAINING PROTEIN"/>
    <property type="match status" value="1"/>
</dbReference>
<dbReference type="PANTHER" id="PTHR40465">
    <property type="entry name" value="CHROMOSOME 1, WHOLE GENOME SHOTGUN SEQUENCE"/>
    <property type="match status" value="1"/>
</dbReference>
<feature type="transmembrane region" description="Helical" evidence="1">
    <location>
        <begin position="100"/>
        <end position="120"/>
    </location>
</feature>
<accession>A0A4S8M5X3</accession>
<dbReference type="Pfam" id="PF20152">
    <property type="entry name" value="DUF6534"/>
    <property type="match status" value="1"/>
</dbReference>
<feature type="transmembrane region" description="Helical" evidence="1">
    <location>
        <begin position="182"/>
        <end position="204"/>
    </location>
</feature>
<keyword evidence="1" id="KW-1133">Transmembrane helix</keyword>
<dbReference type="EMBL" id="ML179161">
    <property type="protein sequence ID" value="THU97143.1"/>
    <property type="molecule type" value="Genomic_DNA"/>
</dbReference>
<feature type="transmembrane region" description="Helical" evidence="1">
    <location>
        <begin position="27"/>
        <end position="51"/>
    </location>
</feature>
<reference evidence="3 4" key="1">
    <citation type="journal article" date="2019" name="Nat. Ecol. Evol.">
        <title>Megaphylogeny resolves global patterns of mushroom evolution.</title>
        <authorList>
            <person name="Varga T."/>
            <person name="Krizsan K."/>
            <person name="Foldi C."/>
            <person name="Dima B."/>
            <person name="Sanchez-Garcia M."/>
            <person name="Sanchez-Ramirez S."/>
            <person name="Szollosi G.J."/>
            <person name="Szarkandi J.G."/>
            <person name="Papp V."/>
            <person name="Albert L."/>
            <person name="Andreopoulos W."/>
            <person name="Angelini C."/>
            <person name="Antonin V."/>
            <person name="Barry K.W."/>
            <person name="Bougher N.L."/>
            <person name="Buchanan P."/>
            <person name="Buyck B."/>
            <person name="Bense V."/>
            <person name="Catcheside P."/>
            <person name="Chovatia M."/>
            <person name="Cooper J."/>
            <person name="Damon W."/>
            <person name="Desjardin D."/>
            <person name="Finy P."/>
            <person name="Geml J."/>
            <person name="Haridas S."/>
            <person name="Hughes K."/>
            <person name="Justo A."/>
            <person name="Karasinski D."/>
            <person name="Kautmanova I."/>
            <person name="Kiss B."/>
            <person name="Kocsube S."/>
            <person name="Kotiranta H."/>
            <person name="LaButti K.M."/>
            <person name="Lechner B.E."/>
            <person name="Liimatainen K."/>
            <person name="Lipzen A."/>
            <person name="Lukacs Z."/>
            <person name="Mihaltcheva S."/>
            <person name="Morgado L.N."/>
            <person name="Niskanen T."/>
            <person name="Noordeloos M.E."/>
            <person name="Ohm R.A."/>
            <person name="Ortiz-Santana B."/>
            <person name="Ovrebo C."/>
            <person name="Racz N."/>
            <person name="Riley R."/>
            <person name="Savchenko A."/>
            <person name="Shiryaev A."/>
            <person name="Soop K."/>
            <person name="Spirin V."/>
            <person name="Szebenyi C."/>
            <person name="Tomsovsky M."/>
            <person name="Tulloss R.E."/>
            <person name="Uehling J."/>
            <person name="Grigoriev I.V."/>
            <person name="Vagvolgyi C."/>
            <person name="Papp T."/>
            <person name="Martin F.M."/>
            <person name="Miettinen O."/>
            <person name="Hibbett D.S."/>
            <person name="Nagy L.G."/>
        </authorList>
    </citation>
    <scope>NUCLEOTIDE SEQUENCE [LARGE SCALE GENOMIC DNA]</scope>
    <source>
        <strain evidence="3 4">CBS 962.96</strain>
    </source>
</reference>
<keyword evidence="1" id="KW-0812">Transmembrane</keyword>
<keyword evidence="4" id="KW-1185">Reference proteome</keyword>
<proteinExistence type="predicted"/>
<name>A0A4S8M5X3_DENBC</name>